<feature type="region of interest" description="Disordered" evidence="1">
    <location>
        <begin position="216"/>
        <end position="257"/>
    </location>
</feature>
<feature type="compositionally biased region" description="Polar residues" evidence="1">
    <location>
        <begin position="224"/>
        <end position="236"/>
    </location>
</feature>
<protein>
    <submittedName>
        <fullName evidence="2">Uncharacterized protein</fullName>
    </submittedName>
</protein>
<feature type="region of interest" description="Disordered" evidence="1">
    <location>
        <begin position="286"/>
        <end position="316"/>
    </location>
</feature>
<accession>A0A1M8A4J4</accession>
<feature type="compositionally biased region" description="Basic and acidic residues" evidence="1">
    <location>
        <begin position="183"/>
        <end position="201"/>
    </location>
</feature>
<sequence>MTVRDGDPVSAQLLDPTQMSTAMSKGWNRMQKIRRRRLQLAAALIEADNLDIDKRITFLIQNDPRATDLLAHLTKLLRYANDSVIFRDTFSKSQEYERPVYTYRPSTQRELSRGYLHLQQDCELEDMSQPLDDQAQPTNDTEVSDTGKNKYEQISFSLDDFGSPVLNVLDQAPSIEVAAQAHAEQEQKKNLYHSKESESRSKRLLDRIHNLNTVVHSSPAPDISFSSTEDMSISQDKSYESHARDIPSVLEEGNAGSKELEYECSSCAEESMEGLGILNHQPRSDLQSFRERVMKSKPQKGLSDISEQRATETPSSFNDAETLLEHPFNNDTQKTLQGSEISTKQLNAMAKGYSHLRSSHILGIPPHTHNVDESLVKPSFKPTSSIFTKKENLSRLLIPAVSRRKHERNYTPILDGLSPIPDSYDPTLQNISNNIISTEGGMLGVSLQSPSMPQLHTNTASMNEPPITTATDKPPRIHPVSVAEPNSSYITYEDDPTPANQSLLSERDIPVRRRQSWAPSYICVPAPLQDLQVQTTGDTFYVPQGAFKLDHGIILPTLSCKGDSYGPIQVPLGMGRRVLYPSTALFRNVLVTRDHEQEGWGWDRYTSSAKYFEGAHADDDDSDDDLPLMDVRIHRRENHIIEKRITREKKRQRRARAERQRLRALAREKGKAASVYGVTEESSEGELSDASSDYDISSDETDPELPWVDDLRPAGKLYGKSLMCAVEAEKMQRDSKIRFYGQVSKNDVDGQHPFQNDTRERMRRIFGDQSRFQEEMEGHAEQETFRLKDLVDSLDRDTPDQTEQLTPEELRAQEVIKEHDMDEHVADAWKGESSDDDAASVDLAKTYKPRRRPRASNWPRWMDKSEDDVPLSELHFNSAPASDDDNLPLASQHPHAEIIAEKEAIIRRLEEENKHVRMMLQLRTSMPPMPLQPWMMPINGMVPQPNASMEPHVFDEPSSFLQPLPHKPNGLAEPPVMTHENQQGVLGWLSERETPDS</sequence>
<feature type="region of interest" description="Disordered" evidence="1">
    <location>
        <begin position="179"/>
        <end position="201"/>
    </location>
</feature>
<evidence type="ECO:0000256" key="1">
    <source>
        <dbReference type="SAM" id="MobiDB-lite"/>
    </source>
</evidence>
<reference evidence="3" key="1">
    <citation type="journal article" date="2017" name="Nucleic Acids Res.">
        <title>Proteogenomics produces comprehensive and highly accurate protein-coding gene annotation in a complete genome assembly of Malassezia sympodialis.</title>
        <authorList>
            <person name="Zhu Y."/>
            <person name="Engstroem P.G."/>
            <person name="Tellgren-Roth C."/>
            <person name="Baudo C.D."/>
            <person name="Kennell J.C."/>
            <person name="Sun S."/>
            <person name="Billmyre R.B."/>
            <person name="Schroeder M.S."/>
            <person name="Andersson A."/>
            <person name="Holm T."/>
            <person name="Sigurgeirsson B."/>
            <person name="Wu G."/>
            <person name="Sankaranarayanan S.R."/>
            <person name="Siddharthan R."/>
            <person name="Sanyal K."/>
            <person name="Lundeberg J."/>
            <person name="Nystedt B."/>
            <person name="Boekhout T."/>
            <person name="Dawson T.L. Jr."/>
            <person name="Heitman J."/>
            <person name="Scheynius A."/>
            <person name="Lehtioe J."/>
        </authorList>
    </citation>
    <scope>NUCLEOTIDE SEQUENCE [LARGE SCALE GENOMIC DNA]</scope>
    <source>
        <strain evidence="3">ATCC 42132</strain>
    </source>
</reference>
<feature type="region of interest" description="Disordered" evidence="1">
    <location>
        <begin position="673"/>
        <end position="708"/>
    </location>
</feature>
<feature type="region of interest" description="Disordered" evidence="1">
    <location>
        <begin position="955"/>
        <end position="977"/>
    </location>
</feature>
<dbReference type="VEuPathDB" id="FungiDB:MSYG_1578"/>
<keyword evidence="3" id="KW-1185">Reference proteome</keyword>
<organism evidence="2 3">
    <name type="scientific">Malassezia sympodialis (strain ATCC 42132)</name>
    <name type="common">Atopic eczema-associated yeast</name>
    <dbReference type="NCBI Taxonomy" id="1230383"/>
    <lineage>
        <taxon>Eukaryota</taxon>
        <taxon>Fungi</taxon>
        <taxon>Dikarya</taxon>
        <taxon>Basidiomycota</taxon>
        <taxon>Ustilaginomycotina</taxon>
        <taxon>Malasseziomycetes</taxon>
        <taxon>Malasseziales</taxon>
        <taxon>Malasseziaceae</taxon>
        <taxon>Malassezia</taxon>
    </lineage>
</organism>
<dbReference type="STRING" id="1230383.A0A1M8A4J4"/>
<name>A0A1M8A4J4_MALS4</name>
<evidence type="ECO:0000313" key="3">
    <source>
        <dbReference type="Proteomes" id="UP000186303"/>
    </source>
</evidence>
<dbReference type="Proteomes" id="UP000186303">
    <property type="component" value="Chromosome 2"/>
</dbReference>
<dbReference type="EMBL" id="LT671822">
    <property type="protein sequence ID" value="SHO77237.1"/>
    <property type="molecule type" value="Genomic_DNA"/>
</dbReference>
<dbReference type="OrthoDB" id="2564267at2759"/>
<gene>
    <name evidence="2" type="ORF">MSYG_1578</name>
</gene>
<dbReference type="OMA" id="KELEYEC"/>
<evidence type="ECO:0000313" key="2">
    <source>
        <dbReference type="EMBL" id="SHO77237.1"/>
    </source>
</evidence>
<dbReference type="AlphaFoldDB" id="A0A1M8A4J4"/>
<proteinExistence type="predicted"/>